<dbReference type="EMBL" id="CAJVCH010527185">
    <property type="protein sequence ID" value="CAG7822710.1"/>
    <property type="molecule type" value="Genomic_DNA"/>
</dbReference>
<sequence>MFLKSLNRQFPNIQKLSFPNIPFTPQIFRDINQAFPRLKALRIDSSRGFDSITGMRIYDLHYYLAFDWPVENVPQRNSFLEFKGIPLVFLDLVGLGVTISRKMILDCLGKIPTLKFLKFYW</sequence>
<evidence type="ECO:0000313" key="1">
    <source>
        <dbReference type="EMBL" id="CAG7822710.1"/>
    </source>
</evidence>
<proteinExistence type="predicted"/>
<keyword evidence="2" id="KW-1185">Reference proteome</keyword>
<accession>A0A8J2LIA0</accession>
<dbReference type="AlphaFoldDB" id="A0A8J2LIA0"/>
<protein>
    <submittedName>
        <fullName evidence="1">Uncharacterized protein</fullName>
    </submittedName>
</protein>
<reference evidence="1" key="1">
    <citation type="submission" date="2021-06" db="EMBL/GenBank/DDBJ databases">
        <authorList>
            <person name="Hodson N. C."/>
            <person name="Mongue J. A."/>
            <person name="Jaron S. K."/>
        </authorList>
    </citation>
    <scope>NUCLEOTIDE SEQUENCE</scope>
</reference>
<feature type="non-terminal residue" evidence="1">
    <location>
        <position position="1"/>
    </location>
</feature>
<name>A0A8J2LIA0_9HEXA</name>
<comment type="caution">
    <text evidence="1">The sequence shown here is derived from an EMBL/GenBank/DDBJ whole genome shotgun (WGS) entry which is preliminary data.</text>
</comment>
<dbReference type="Proteomes" id="UP000708208">
    <property type="component" value="Unassembled WGS sequence"/>
</dbReference>
<evidence type="ECO:0000313" key="2">
    <source>
        <dbReference type="Proteomes" id="UP000708208"/>
    </source>
</evidence>
<organism evidence="1 2">
    <name type="scientific">Allacma fusca</name>
    <dbReference type="NCBI Taxonomy" id="39272"/>
    <lineage>
        <taxon>Eukaryota</taxon>
        <taxon>Metazoa</taxon>
        <taxon>Ecdysozoa</taxon>
        <taxon>Arthropoda</taxon>
        <taxon>Hexapoda</taxon>
        <taxon>Collembola</taxon>
        <taxon>Symphypleona</taxon>
        <taxon>Sminthuridae</taxon>
        <taxon>Allacma</taxon>
    </lineage>
</organism>
<gene>
    <name evidence="1" type="ORF">AFUS01_LOCUS32968</name>
</gene>